<keyword evidence="5 10" id="KW-0418">Kinase</keyword>
<dbReference type="PROSITE" id="PS50011">
    <property type="entry name" value="PROTEIN_KINASE_DOM"/>
    <property type="match status" value="1"/>
</dbReference>
<dbReference type="InterPro" id="IPR011009">
    <property type="entry name" value="Kinase-like_dom_sf"/>
</dbReference>
<dbReference type="KEGG" id="fil:BN1229_v1_3261"/>
<reference evidence="11" key="1">
    <citation type="submission" date="2015-02" db="EMBL/GenBank/DDBJ databases">
        <authorList>
            <person name="Chooi Y.-H."/>
        </authorList>
    </citation>
    <scope>NUCLEOTIDE SEQUENCE [LARGE SCALE GENOMIC DNA]</scope>
    <source>
        <strain evidence="11">strain Y</strain>
    </source>
</reference>
<dbReference type="SMART" id="SM00220">
    <property type="entry name" value="S_TKc"/>
    <property type="match status" value="1"/>
</dbReference>
<dbReference type="InterPro" id="IPR008271">
    <property type="entry name" value="Ser/Thr_kinase_AS"/>
</dbReference>
<dbReference type="InterPro" id="IPR050660">
    <property type="entry name" value="NEK_Ser/Thr_kinase"/>
</dbReference>
<dbReference type="GO" id="GO:0005524">
    <property type="term" value="F:ATP binding"/>
    <property type="evidence" value="ECO:0007669"/>
    <property type="project" value="UniProtKB-UniRule"/>
</dbReference>
<dbReference type="PROSITE" id="PS00108">
    <property type="entry name" value="PROTEIN_KINASE_ST"/>
    <property type="match status" value="1"/>
</dbReference>
<accession>A0A0D6JGU9</accession>
<dbReference type="OrthoDB" id="9801841at2"/>
<dbReference type="InterPro" id="IPR017441">
    <property type="entry name" value="Protein_kinase_ATP_BS"/>
</dbReference>
<name>A0A0D6JGU9_9HYPH</name>
<dbReference type="Gene3D" id="1.10.510.10">
    <property type="entry name" value="Transferase(Phosphotransferase) domain 1"/>
    <property type="match status" value="1"/>
</dbReference>
<feature type="region of interest" description="Disordered" evidence="8">
    <location>
        <begin position="403"/>
        <end position="426"/>
    </location>
</feature>
<dbReference type="InterPro" id="IPR000719">
    <property type="entry name" value="Prot_kinase_dom"/>
</dbReference>
<feature type="domain" description="Protein kinase" evidence="9">
    <location>
        <begin position="41"/>
        <end position="316"/>
    </location>
</feature>
<dbReference type="SUPFAM" id="SSF56112">
    <property type="entry name" value="Protein kinase-like (PK-like)"/>
    <property type="match status" value="1"/>
</dbReference>
<dbReference type="EMBL" id="LN829119">
    <property type="protein sequence ID" value="CPR20557.1"/>
    <property type="molecule type" value="Genomic_DNA"/>
</dbReference>
<dbReference type="PANTHER" id="PTHR43671">
    <property type="entry name" value="SERINE/THREONINE-PROTEIN KINASE NEK"/>
    <property type="match status" value="1"/>
</dbReference>
<evidence type="ECO:0000256" key="8">
    <source>
        <dbReference type="SAM" id="MobiDB-lite"/>
    </source>
</evidence>
<keyword evidence="3 10" id="KW-0808">Transferase</keyword>
<evidence type="ECO:0000256" key="2">
    <source>
        <dbReference type="ARBA" id="ARBA00012513"/>
    </source>
</evidence>
<evidence type="ECO:0000256" key="4">
    <source>
        <dbReference type="ARBA" id="ARBA00022741"/>
    </source>
</evidence>
<proteinExistence type="inferred from homology"/>
<comment type="similarity">
    <text evidence="1">Belongs to the protein kinase superfamily. NEK Ser/Thr protein kinase family. NIMA subfamily.</text>
</comment>
<protein>
    <recommendedName>
        <fullName evidence="2">non-specific serine/threonine protein kinase</fullName>
        <ecNumber evidence="2">2.7.11.1</ecNumber>
    </recommendedName>
</protein>
<feature type="binding site" evidence="7">
    <location>
        <position position="70"/>
    </location>
    <ligand>
        <name>ATP</name>
        <dbReference type="ChEBI" id="CHEBI:30616"/>
    </ligand>
</feature>
<keyword evidence="11" id="KW-1185">Reference proteome</keyword>
<dbReference type="GO" id="GO:0004674">
    <property type="term" value="F:protein serine/threonine kinase activity"/>
    <property type="evidence" value="ECO:0007669"/>
    <property type="project" value="UniProtKB-EC"/>
</dbReference>
<dbReference type="PANTHER" id="PTHR43671:SF13">
    <property type="entry name" value="SERINE_THREONINE-PROTEIN KINASE NEK2"/>
    <property type="match status" value="1"/>
</dbReference>
<dbReference type="Proteomes" id="UP000033187">
    <property type="component" value="Chromosome 1"/>
</dbReference>
<dbReference type="Pfam" id="PF00069">
    <property type="entry name" value="Pkinase"/>
    <property type="match status" value="1"/>
</dbReference>
<sequence>MGLRYAIPFGCTISVMGSDKATSEMSNRQALAHDTIVGGDYKIVRVLGAGGFGITYLARDTKLNTDVAIKEYFPASLAYREDGLTVSTLPSQGGADYQWGLERFLAEAQTLARLRHPNIVRVSRYFKENNTAYMVLGFVEGQDLEGWLNNLGRKPTQAELDKIVGPLLDALTTVHKADVVHRDIKPQNIYIRENDGSPILLDFGAARQALGEHSRATAAFVSPGYSPPESHLNDPSEQGPWTDIYGLAATLYRALVSKPPAQVLSRVSHDNYVPLAAQLDNASEYRAEFLSGVDTGMRVKREERPKSVAAWKELLFSANADQATVLKSSPATVLNTPSRADAAATVVRRTPSDSTGATTVGAPPSGSGSSTKKWAIAASLVLVAGIILYQVYSSFESSPAPSRQQLAERFQQPNSTPPMPQFDNDTNAQQATAANSLLRMAAFAWIANGRQNGFWTGGVNGSNGTGLNIGCGPGTDQRRDSFVELDFIPTGNNPITGRHQVNVQIGNYSGGAELDFVQEGSVSHGRVQASETDQDAGQFLNFLHEVFSGQTMTLQIPDFNYQETFNLAGAEEALRPCFGGSIQRPWEPQPQSNGVRGATVRNAQGGRFTVRCDAATGSRGNAVIAFSAQSPVQVQSGQNGTVTLAVDSQTVNLNFTLNSKPDVVSGFLFHVNQSPADLQALNDFVALLSSGNQLQLSSNQLRINETFSLTGSSRALSGCGGL</sequence>
<evidence type="ECO:0000256" key="1">
    <source>
        <dbReference type="ARBA" id="ARBA00010886"/>
    </source>
</evidence>
<evidence type="ECO:0000313" key="10">
    <source>
        <dbReference type="EMBL" id="CPR20557.1"/>
    </source>
</evidence>
<evidence type="ECO:0000256" key="5">
    <source>
        <dbReference type="ARBA" id="ARBA00022777"/>
    </source>
</evidence>
<feature type="compositionally biased region" description="Low complexity" evidence="8">
    <location>
        <begin position="340"/>
        <end position="349"/>
    </location>
</feature>
<evidence type="ECO:0000256" key="7">
    <source>
        <dbReference type="PROSITE-ProRule" id="PRU10141"/>
    </source>
</evidence>
<keyword evidence="6 7" id="KW-0067">ATP-binding</keyword>
<feature type="region of interest" description="Disordered" evidence="8">
    <location>
        <begin position="340"/>
        <end position="370"/>
    </location>
</feature>
<dbReference type="EC" id="2.7.11.1" evidence="2"/>
<keyword evidence="4 7" id="KW-0547">Nucleotide-binding</keyword>
<evidence type="ECO:0000259" key="9">
    <source>
        <dbReference type="PROSITE" id="PS50011"/>
    </source>
</evidence>
<evidence type="ECO:0000256" key="3">
    <source>
        <dbReference type="ARBA" id="ARBA00022679"/>
    </source>
</evidence>
<organism evidence="10 11">
    <name type="scientific">Candidatus Filomicrobium marinum</name>
    <dbReference type="NCBI Taxonomy" id="1608628"/>
    <lineage>
        <taxon>Bacteria</taxon>
        <taxon>Pseudomonadati</taxon>
        <taxon>Pseudomonadota</taxon>
        <taxon>Alphaproteobacteria</taxon>
        <taxon>Hyphomicrobiales</taxon>
        <taxon>Hyphomicrobiaceae</taxon>
        <taxon>Filomicrobium</taxon>
    </lineage>
</organism>
<dbReference type="KEGG" id="fiy:BN1229_v1_2662"/>
<dbReference type="PROSITE" id="PS00107">
    <property type="entry name" value="PROTEIN_KINASE_ATP"/>
    <property type="match status" value="1"/>
</dbReference>
<dbReference type="AlphaFoldDB" id="A0A0D6JGU9"/>
<evidence type="ECO:0000313" key="11">
    <source>
        <dbReference type="Proteomes" id="UP000033187"/>
    </source>
</evidence>
<dbReference type="Gene3D" id="3.30.200.20">
    <property type="entry name" value="Phosphorylase Kinase, domain 1"/>
    <property type="match status" value="1"/>
</dbReference>
<gene>
    <name evidence="10" type="ORF">YBN1229_v1_2662</name>
</gene>
<evidence type="ECO:0000256" key="6">
    <source>
        <dbReference type="ARBA" id="ARBA00022840"/>
    </source>
</evidence>
<dbReference type="CDD" id="cd14014">
    <property type="entry name" value="STKc_PknB_like"/>
    <property type="match status" value="1"/>
</dbReference>